<evidence type="ECO:0000313" key="7">
    <source>
        <dbReference type="Proteomes" id="UP000009374"/>
    </source>
</evidence>
<name>C6HWG3_9BACT</name>
<evidence type="ECO:0000256" key="1">
    <source>
        <dbReference type="ARBA" id="ARBA00009254"/>
    </source>
</evidence>
<dbReference type="Pfam" id="PF00831">
    <property type="entry name" value="Ribosomal_L29"/>
    <property type="match status" value="1"/>
</dbReference>
<reference evidence="6 7" key="1">
    <citation type="journal article" date="2009" name="Appl. Environ. Microbiol.">
        <title>Community genomic and proteomic analyses of chemoautotrophic iron-oxidizing "Leptospirillum rubarum" (Group II) and "Leptospirillum ferrodiazotrophum" (Group III) bacteria in acid mine drainage biofilms.</title>
        <authorList>
            <person name="Goltsman D.S."/>
            <person name="Denef V.J."/>
            <person name="Singer S.W."/>
            <person name="VerBerkmoes N.C."/>
            <person name="Lefsrud M."/>
            <person name="Mueller R.S."/>
            <person name="Dick G.J."/>
            <person name="Sun C.L."/>
            <person name="Wheeler K.E."/>
            <person name="Zemla A."/>
            <person name="Baker B.J."/>
            <person name="Hauser L."/>
            <person name="Land M."/>
            <person name="Shah M.B."/>
            <person name="Thelen M.P."/>
            <person name="Hettich R.L."/>
            <person name="Banfield J.F."/>
        </authorList>
    </citation>
    <scope>NUCLEOTIDE SEQUENCE [LARGE SCALE GENOMIC DNA]</scope>
</reference>
<dbReference type="SUPFAM" id="SSF46561">
    <property type="entry name" value="Ribosomal protein L29 (L29p)"/>
    <property type="match status" value="1"/>
</dbReference>
<dbReference type="HAMAP" id="MF_00374">
    <property type="entry name" value="Ribosomal_uL29"/>
    <property type="match status" value="1"/>
</dbReference>
<dbReference type="GO" id="GO:1990904">
    <property type="term" value="C:ribonucleoprotein complex"/>
    <property type="evidence" value="ECO:0007669"/>
    <property type="project" value="UniProtKB-KW"/>
</dbReference>
<dbReference type="InterPro" id="IPR036049">
    <property type="entry name" value="Ribosomal_uL29_sf"/>
</dbReference>
<dbReference type="NCBIfam" id="TIGR00012">
    <property type="entry name" value="L29"/>
    <property type="match status" value="1"/>
</dbReference>
<keyword evidence="3 5" id="KW-0687">Ribonucleoprotein</keyword>
<evidence type="ECO:0000256" key="5">
    <source>
        <dbReference type="HAMAP-Rule" id="MF_00374"/>
    </source>
</evidence>
<protein>
    <recommendedName>
        <fullName evidence="4 5">Large ribosomal subunit protein uL29</fullName>
    </recommendedName>
</protein>
<dbReference type="Gene3D" id="1.10.287.310">
    <property type="match status" value="1"/>
</dbReference>
<comment type="similarity">
    <text evidence="1 5">Belongs to the universal ribosomal protein uL29 family.</text>
</comment>
<dbReference type="GO" id="GO:0003735">
    <property type="term" value="F:structural constituent of ribosome"/>
    <property type="evidence" value="ECO:0007669"/>
    <property type="project" value="InterPro"/>
</dbReference>
<dbReference type="CDD" id="cd00427">
    <property type="entry name" value="Ribosomal_L29_HIP"/>
    <property type="match status" value="1"/>
</dbReference>
<keyword evidence="7" id="KW-1185">Reference proteome</keyword>
<dbReference type="EMBL" id="GG693869">
    <property type="protein sequence ID" value="EES53064.1"/>
    <property type="molecule type" value="Genomic_DNA"/>
</dbReference>
<accession>C6HWG3</accession>
<sequence>MKAEEIRQMTDEEIIKAITEKKRKLLTFRIQRVNGRLEHGHLVKEEKRAVARLNTVLSERKK</sequence>
<evidence type="ECO:0000313" key="6">
    <source>
        <dbReference type="EMBL" id="EES53064.1"/>
    </source>
</evidence>
<keyword evidence="2 5" id="KW-0689">Ribosomal protein</keyword>
<evidence type="ECO:0000256" key="3">
    <source>
        <dbReference type="ARBA" id="ARBA00023274"/>
    </source>
</evidence>
<dbReference type="Proteomes" id="UP000009374">
    <property type="component" value="Unassembled WGS sequence"/>
</dbReference>
<dbReference type="GO" id="GO:0006412">
    <property type="term" value="P:translation"/>
    <property type="evidence" value="ECO:0007669"/>
    <property type="project" value="UniProtKB-UniRule"/>
</dbReference>
<dbReference type="InterPro" id="IPR001854">
    <property type="entry name" value="Ribosomal_uL29"/>
</dbReference>
<dbReference type="GO" id="GO:0005840">
    <property type="term" value="C:ribosome"/>
    <property type="evidence" value="ECO:0007669"/>
    <property type="project" value="UniProtKB-KW"/>
</dbReference>
<gene>
    <name evidence="5" type="primary">rpmC</name>
    <name evidence="6" type="ORF">UBAL3_80420014</name>
</gene>
<dbReference type="AlphaFoldDB" id="C6HWG3"/>
<evidence type="ECO:0000256" key="2">
    <source>
        <dbReference type="ARBA" id="ARBA00022980"/>
    </source>
</evidence>
<evidence type="ECO:0000256" key="4">
    <source>
        <dbReference type="ARBA" id="ARBA00035204"/>
    </source>
</evidence>
<organism evidence="6 7">
    <name type="scientific">Leptospirillum ferrodiazotrophum</name>
    <dbReference type="NCBI Taxonomy" id="412449"/>
    <lineage>
        <taxon>Bacteria</taxon>
        <taxon>Pseudomonadati</taxon>
        <taxon>Nitrospirota</taxon>
        <taxon>Nitrospiria</taxon>
        <taxon>Nitrospirales</taxon>
        <taxon>Nitrospiraceae</taxon>
        <taxon>Leptospirillum</taxon>
    </lineage>
</organism>
<proteinExistence type="inferred from homology"/>